<sequence length="229" mass="23450">MHYMSKHAATKKISVKQRLAGVGIAGAATIVGGITTAGSAKAASVWDSVAACESGGNWQINTGNGYYGGLQFSSSTWRAFGGGAYASRADLATKGEQIAIAQRVLASQGPGAWPVCSKRAGLTRSNGGASTAAVSRSTTRTPITTKATTATKPAPKKTVSKKKTYAAKPATTHANTAKGAAITVRSGDTLGKLAQRYHVSGGWKALWKANGASVTNPNLIFVGQTLRLP</sequence>
<comment type="similarity">
    <text evidence="1">Belongs to the transglycosylase family. Rpf subfamily.</text>
</comment>
<dbReference type="AlphaFoldDB" id="A0A512D0D8"/>
<dbReference type="Pfam" id="PF01476">
    <property type="entry name" value="LysM"/>
    <property type="match status" value="1"/>
</dbReference>
<proteinExistence type="inferred from homology"/>
<dbReference type="InterPro" id="IPR052196">
    <property type="entry name" value="Bact_Kbp"/>
</dbReference>
<reference evidence="5 6" key="1">
    <citation type="submission" date="2019-07" db="EMBL/GenBank/DDBJ databases">
        <title>Whole genome shotgun sequence of Terrabacter aerolatus NBRC 106305.</title>
        <authorList>
            <person name="Hosoyama A."/>
            <person name="Uohara A."/>
            <person name="Ohji S."/>
            <person name="Ichikawa N."/>
        </authorList>
    </citation>
    <scope>NUCLEOTIDE SEQUENCE [LARGE SCALE GENOMIC DNA]</scope>
    <source>
        <strain evidence="5 6">NBRC 106305</strain>
    </source>
</reference>
<feature type="compositionally biased region" description="Basic residues" evidence="3">
    <location>
        <begin position="154"/>
        <end position="165"/>
    </location>
</feature>
<name>A0A512D0D8_9MICO</name>
<dbReference type="PANTHER" id="PTHR34700">
    <property type="entry name" value="POTASSIUM BINDING PROTEIN KBP"/>
    <property type="match status" value="1"/>
</dbReference>
<dbReference type="PROSITE" id="PS51782">
    <property type="entry name" value="LYSM"/>
    <property type="match status" value="1"/>
</dbReference>
<dbReference type="InterPro" id="IPR023346">
    <property type="entry name" value="Lysozyme-like_dom_sf"/>
</dbReference>
<dbReference type="RefSeq" id="WP_147065458.1">
    <property type="nucleotide sequence ID" value="NZ_BAAARO010000026.1"/>
</dbReference>
<dbReference type="SUPFAM" id="SSF53955">
    <property type="entry name" value="Lysozyme-like"/>
    <property type="match status" value="1"/>
</dbReference>
<feature type="domain" description="LysM" evidence="4">
    <location>
        <begin position="180"/>
        <end position="228"/>
    </location>
</feature>
<dbReference type="Gene3D" id="3.10.350.10">
    <property type="entry name" value="LysM domain"/>
    <property type="match status" value="1"/>
</dbReference>
<dbReference type="InterPro" id="IPR010618">
    <property type="entry name" value="RPF"/>
</dbReference>
<comment type="caution">
    <text evidence="5">The sequence shown here is derived from an EMBL/GenBank/DDBJ whole genome shotgun (WGS) entry which is preliminary data.</text>
</comment>
<protein>
    <submittedName>
        <fullName evidence="5">Transglycosylase</fullName>
    </submittedName>
</protein>
<dbReference type="InterPro" id="IPR018392">
    <property type="entry name" value="LysM"/>
</dbReference>
<dbReference type="EMBL" id="BJYX01000007">
    <property type="protein sequence ID" value="GEO29929.1"/>
    <property type="molecule type" value="Genomic_DNA"/>
</dbReference>
<evidence type="ECO:0000256" key="3">
    <source>
        <dbReference type="SAM" id="MobiDB-lite"/>
    </source>
</evidence>
<dbReference type="OrthoDB" id="1404170at2"/>
<dbReference type="PANTHER" id="PTHR34700:SF4">
    <property type="entry name" value="PHAGE-LIKE ELEMENT PBSX PROTEIN XKDP"/>
    <property type="match status" value="1"/>
</dbReference>
<organism evidence="5 6">
    <name type="scientific">Terrabacter aerolatus</name>
    <dbReference type="NCBI Taxonomy" id="422442"/>
    <lineage>
        <taxon>Bacteria</taxon>
        <taxon>Bacillati</taxon>
        <taxon>Actinomycetota</taxon>
        <taxon>Actinomycetes</taxon>
        <taxon>Micrococcales</taxon>
        <taxon>Intrasporangiaceae</taxon>
        <taxon>Terrabacter</taxon>
    </lineage>
</organism>
<keyword evidence="2" id="KW-0378">Hydrolase</keyword>
<dbReference type="CDD" id="cd00118">
    <property type="entry name" value="LysM"/>
    <property type="match status" value="1"/>
</dbReference>
<dbReference type="SMART" id="SM00257">
    <property type="entry name" value="LysM"/>
    <property type="match status" value="1"/>
</dbReference>
<feature type="region of interest" description="Disordered" evidence="3">
    <location>
        <begin position="127"/>
        <end position="166"/>
    </location>
</feature>
<accession>A0A512D0D8</accession>
<evidence type="ECO:0000313" key="6">
    <source>
        <dbReference type="Proteomes" id="UP000321534"/>
    </source>
</evidence>
<dbReference type="GO" id="GO:0016787">
    <property type="term" value="F:hydrolase activity"/>
    <property type="evidence" value="ECO:0007669"/>
    <property type="project" value="UniProtKB-KW"/>
</dbReference>
<evidence type="ECO:0000256" key="1">
    <source>
        <dbReference type="ARBA" id="ARBA00010830"/>
    </source>
</evidence>
<dbReference type="Gene3D" id="1.10.530.10">
    <property type="match status" value="1"/>
</dbReference>
<gene>
    <name evidence="5" type="ORF">TAE01_17390</name>
</gene>
<dbReference type="CDD" id="cd13925">
    <property type="entry name" value="RPF"/>
    <property type="match status" value="1"/>
</dbReference>
<dbReference type="InterPro" id="IPR036779">
    <property type="entry name" value="LysM_dom_sf"/>
</dbReference>
<dbReference type="Proteomes" id="UP000321534">
    <property type="component" value="Unassembled WGS sequence"/>
</dbReference>
<keyword evidence="6" id="KW-1185">Reference proteome</keyword>
<dbReference type="SUPFAM" id="SSF54106">
    <property type="entry name" value="LysM domain"/>
    <property type="match status" value="1"/>
</dbReference>
<feature type="compositionally biased region" description="Low complexity" evidence="3">
    <location>
        <begin position="129"/>
        <end position="153"/>
    </location>
</feature>
<dbReference type="Pfam" id="PF06737">
    <property type="entry name" value="Transglycosylas"/>
    <property type="match status" value="1"/>
</dbReference>
<evidence type="ECO:0000259" key="4">
    <source>
        <dbReference type="PROSITE" id="PS51782"/>
    </source>
</evidence>
<evidence type="ECO:0000313" key="5">
    <source>
        <dbReference type="EMBL" id="GEO29929.1"/>
    </source>
</evidence>
<evidence type="ECO:0000256" key="2">
    <source>
        <dbReference type="ARBA" id="ARBA00022801"/>
    </source>
</evidence>